<organism evidence="4 5">
    <name type="scientific">Desmospora profundinema</name>
    <dbReference type="NCBI Taxonomy" id="1571184"/>
    <lineage>
        <taxon>Bacteria</taxon>
        <taxon>Bacillati</taxon>
        <taxon>Bacillota</taxon>
        <taxon>Bacilli</taxon>
        <taxon>Bacillales</taxon>
        <taxon>Thermoactinomycetaceae</taxon>
        <taxon>Desmospora</taxon>
    </lineage>
</organism>
<feature type="domain" description="Sulfotransferase" evidence="3">
    <location>
        <begin position="4"/>
        <end position="223"/>
    </location>
</feature>
<name>A0ABU1IKH2_9BACL</name>
<keyword evidence="2" id="KW-0325">Glycoprotein</keyword>
<comment type="caution">
    <text evidence="4">The sequence shown here is derived from an EMBL/GenBank/DDBJ whole genome shotgun (WGS) entry which is preliminary data.</text>
</comment>
<evidence type="ECO:0000313" key="4">
    <source>
        <dbReference type="EMBL" id="MDR6225282.1"/>
    </source>
</evidence>
<dbReference type="Gene3D" id="3.40.50.300">
    <property type="entry name" value="P-loop containing nucleotide triphosphate hydrolases"/>
    <property type="match status" value="1"/>
</dbReference>
<dbReference type="InterPro" id="IPR037359">
    <property type="entry name" value="NST/OST"/>
</dbReference>
<evidence type="ECO:0000259" key="3">
    <source>
        <dbReference type="Pfam" id="PF00685"/>
    </source>
</evidence>
<evidence type="ECO:0000256" key="1">
    <source>
        <dbReference type="ARBA" id="ARBA00022679"/>
    </source>
</evidence>
<dbReference type="PANTHER" id="PTHR10605">
    <property type="entry name" value="HEPARAN SULFATE SULFOTRANSFERASE"/>
    <property type="match status" value="1"/>
</dbReference>
<keyword evidence="1" id="KW-0808">Transferase</keyword>
<dbReference type="SUPFAM" id="SSF52540">
    <property type="entry name" value="P-loop containing nucleoside triphosphate hydrolases"/>
    <property type="match status" value="1"/>
</dbReference>
<accession>A0ABU1IKH2</accession>
<dbReference type="Proteomes" id="UP001185012">
    <property type="component" value="Unassembled WGS sequence"/>
</dbReference>
<evidence type="ECO:0000256" key="2">
    <source>
        <dbReference type="ARBA" id="ARBA00023180"/>
    </source>
</evidence>
<gene>
    <name evidence="4" type="ORF">JOE21_001273</name>
</gene>
<dbReference type="RefSeq" id="WP_309863692.1">
    <property type="nucleotide sequence ID" value="NZ_JAVDQG010000002.1"/>
</dbReference>
<protein>
    <recommendedName>
        <fullName evidence="3">Sulfotransferase domain-containing protein</fullName>
    </recommendedName>
</protein>
<keyword evidence="5" id="KW-1185">Reference proteome</keyword>
<proteinExistence type="predicted"/>
<dbReference type="EMBL" id="JAVDQG010000002">
    <property type="protein sequence ID" value="MDR6225282.1"/>
    <property type="molecule type" value="Genomic_DNA"/>
</dbReference>
<dbReference type="PANTHER" id="PTHR10605:SF56">
    <property type="entry name" value="BIFUNCTIONAL HEPARAN SULFATE N-DEACETYLASE_N-SULFOTRANSFERASE"/>
    <property type="match status" value="1"/>
</dbReference>
<sequence>MSLPDFIIVGGQKCGTTSLYNYLINQRYIVPAKTKEVHYFDVRFSQGLSWYKDKFPLSDRRKKRGFITGEASPYYLFHPYAAKRAADTVPKAKIIVLLRNPVDRAYSHYHHQVRRGKESLSFEKAIRNERARTHMEQRRMLRNKNYNSSKHRLYSYMARGIYLNQLKRWRKHFPKQQIMIIQSEDFYKNTNAVLKRVTRFLGVPYKALKTTKPYKSASYEPMHPKTRRMLVHYFRPHNRQLYRYLGTDFGWDW</sequence>
<reference evidence="4 5" key="1">
    <citation type="submission" date="2023-07" db="EMBL/GenBank/DDBJ databases">
        <title>Genomic Encyclopedia of Type Strains, Phase IV (KMG-IV): sequencing the most valuable type-strain genomes for metagenomic binning, comparative biology and taxonomic classification.</title>
        <authorList>
            <person name="Goeker M."/>
        </authorList>
    </citation>
    <scope>NUCLEOTIDE SEQUENCE [LARGE SCALE GENOMIC DNA]</scope>
    <source>
        <strain evidence="4 5">DSM 45903</strain>
    </source>
</reference>
<dbReference type="InterPro" id="IPR000863">
    <property type="entry name" value="Sulfotransferase_dom"/>
</dbReference>
<dbReference type="Pfam" id="PF00685">
    <property type="entry name" value="Sulfotransfer_1"/>
    <property type="match status" value="1"/>
</dbReference>
<evidence type="ECO:0000313" key="5">
    <source>
        <dbReference type="Proteomes" id="UP001185012"/>
    </source>
</evidence>
<dbReference type="InterPro" id="IPR027417">
    <property type="entry name" value="P-loop_NTPase"/>
</dbReference>